<dbReference type="KEGG" id="pnd:Pla175_44800"/>
<feature type="chain" id="PRO_5021749947" description="prolyl oligopeptidase" evidence="7">
    <location>
        <begin position="24"/>
        <end position="743"/>
    </location>
</feature>
<accession>A0A518DHV2</accession>
<evidence type="ECO:0000256" key="4">
    <source>
        <dbReference type="ARBA" id="ARBA00022670"/>
    </source>
</evidence>
<dbReference type="FunFam" id="3.40.50.1820:FF:000005">
    <property type="entry name" value="Prolyl endopeptidase"/>
    <property type="match status" value="1"/>
</dbReference>
<sequence precursor="true">MPLRSFPRLWMAILPLFTSPALAVEYPETAREQVVDKYQSAGGKTLEVADPYRWLEADVRESERVAEWVAQQQAVTDAYLRSLPSRGEWVERLTKLWNFQRRGAPQRLGRPGASPLRYTYAQNDGLQNQSVLYLTDRFNGDGRVLIDPNQWSEDGTVALAGYSPSNDGRLLAYQRSEAGSDWRVIRVLEVDSGKELEDELRWVKFGGVQWTPDGAGFYYSRYPEPEAGEAYQASALNRKLCFHKLGDPQSKDVVVFENPDHPDWSAGAWLTEDGRWLLVSESKGTDHQNRLYARRADAPLGDGPLGDDPSSGWTALVEDFDNAFDPFASVGDKLFLLTDQDAPQRRVAAFDLSKAGEADFREALVEVVPEREATLEGASLIGGEVFASYLEDVASVVRRYSPDGGLLGEVKLPGVGSAMGFGGWQDAKETFYTYTSYAAPPTTYRYDIDAQVSEKLFEPNVGVDFSKYTVRREFYTSKDGARIPIFLTHRKDLPLDGKNPTLLYGYGGFTISMTPGYSPSRMAWVEQGGVLAVANLRGGGEYGEPWHEAGKLRNKQNVFDDFIAAAQWLIDEKITSPKHLGIQGGSNGGLLVGAVMTQRPELFGACLPAVGVMDMMRFHTFTAGQFWRDEFGSSDDPEMAEYLLGYSPYHNVRPGVAYPPTLVTTADTDDRVVPMHSFKFAAALQHAQQTSDAANGAAGDAPLLIRIESRAGHGAGTPTAKLIEQAADLWAFLWATIGPRDDS</sequence>
<gene>
    <name evidence="10" type="ORF">Pla175_44800</name>
</gene>
<reference evidence="10 11" key="1">
    <citation type="submission" date="2019-02" db="EMBL/GenBank/DDBJ databases">
        <title>Deep-cultivation of Planctomycetes and their phenomic and genomic characterization uncovers novel biology.</title>
        <authorList>
            <person name="Wiegand S."/>
            <person name="Jogler M."/>
            <person name="Boedeker C."/>
            <person name="Pinto D."/>
            <person name="Vollmers J."/>
            <person name="Rivas-Marin E."/>
            <person name="Kohn T."/>
            <person name="Peeters S.H."/>
            <person name="Heuer A."/>
            <person name="Rast P."/>
            <person name="Oberbeckmann S."/>
            <person name="Bunk B."/>
            <person name="Jeske O."/>
            <person name="Meyerdierks A."/>
            <person name="Storesund J.E."/>
            <person name="Kallscheuer N."/>
            <person name="Luecker S."/>
            <person name="Lage O.M."/>
            <person name="Pohl T."/>
            <person name="Merkel B.J."/>
            <person name="Hornburger P."/>
            <person name="Mueller R.-W."/>
            <person name="Bruemmer F."/>
            <person name="Labrenz M."/>
            <person name="Spormann A.M."/>
            <person name="Op den Camp H."/>
            <person name="Overmann J."/>
            <person name="Amann R."/>
            <person name="Jetten M.S.M."/>
            <person name="Mascher T."/>
            <person name="Medema M.H."/>
            <person name="Devos D.P."/>
            <person name="Kaster A.-K."/>
            <person name="Ovreas L."/>
            <person name="Rohde M."/>
            <person name="Galperin M.Y."/>
            <person name="Jogler C."/>
        </authorList>
    </citation>
    <scope>NUCLEOTIDE SEQUENCE [LARGE SCALE GENOMIC DNA]</scope>
    <source>
        <strain evidence="10 11">Pla175</strain>
    </source>
</reference>
<organism evidence="10 11">
    <name type="scientific">Pirellulimonas nuda</name>
    <dbReference type="NCBI Taxonomy" id="2528009"/>
    <lineage>
        <taxon>Bacteria</taxon>
        <taxon>Pseudomonadati</taxon>
        <taxon>Planctomycetota</taxon>
        <taxon>Planctomycetia</taxon>
        <taxon>Pirellulales</taxon>
        <taxon>Lacipirellulaceae</taxon>
        <taxon>Pirellulimonas</taxon>
    </lineage>
</organism>
<dbReference type="Pfam" id="PF00326">
    <property type="entry name" value="Peptidase_S9"/>
    <property type="match status" value="1"/>
</dbReference>
<dbReference type="PANTHER" id="PTHR42881">
    <property type="entry name" value="PROLYL ENDOPEPTIDASE"/>
    <property type="match status" value="1"/>
</dbReference>
<comment type="catalytic activity">
    <reaction evidence="1">
        <text>Hydrolysis of Pro-|-Xaa &gt;&gt; Ala-|-Xaa in oligopeptides.</text>
        <dbReference type="EC" id="3.4.21.26"/>
    </reaction>
</comment>
<evidence type="ECO:0000256" key="2">
    <source>
        <dbReference type="ARBA" id="ARBA00005228"/>
    </source>
</evidence>
<dbReference type="PROSITE" id="PS00708">
    <property type="entry name" value="PRO_ENDOPEP_SER"/>
    <property type="match status" value="1"/>
</dbReference>
<keyword evidence="5 10" id="KW-0378">Hydrolase</keyword>
<evidence type="ECO:0000259" key="9">
    <source>
        <dbReference type="Pfam" id="PF02897"/>
    </source>
</evidence>
<dbReference type="InterPro" id="IPR051167">
    <property type="entry name" value="Prolyl_oligopep/macrocyclase"/>
</dbReference>
<dbReference type="InterPro" id="IPR029058">
    <property type="entry name" value="AB_hydrolase_fold"/>
</dbReference>
<feature type="signal peptide" evidence="7">
    <location>
        <begin position="1"/>
        <end position="23"/>
    </location>
</feature>
<evidence type="ECO:0000259" key="8">
    <source>
        <dbReference type="Pfam" id="PF00326"/>
    </source>
</evidence>
<dbReference type="Proteomes" id="UP000317429">
    <property type="component" value="Chromosome"/>
</dbReference>
<dbReference type="SUPFAM" id="SSF50993">
    <property type="entry name" value="Peptidase/esterase 'gauge' domain"/>
    <property type="match status" value="1"/>
</dbReference>
<evidence type="ECO:0000256" key="7">
    <source>
        <dbReference type="SAM" id="SignalP"/>
    </source>
</evidence>
<proteinExistence type="inferred from homology"/>
<dbReference type="AlphaFoldDB" id="A0A518DHV2"/>
<feature type="domain" description="Peptidase S9A N-terminal" evidence="9">
    <location>
        <begin position="29"/>
        <end position="454"/>
    </location>
</feature>
<dbReference type="EMBL" id="CP036291">
    <property type="protein sequence ID" value="QDU91063.1"/>
    <property type="molecule type" value="Genomic_DNA"/>
</dbReference>
<dbReference type="Gene3D" id="2.130.10.120">
    <property type="entry name" value="Prolyl oligopeptidase, N-terminal domain"/>
    <property type="match status" value="1"/>
</dbReference>
<evidence type="ECO:0000256" key="3">
    <source>
        <dbReference type="ARBA" id="ARBA00011897"/>
    </source>
</evidence>
<dbReference type="SUPFAM" id="SSF53474">
    <property type="entry name" value="alpha/beta-Hydrolases"/>
    <property type="match status" value="1"/>
</dbReference>
<dbReference type="PRINTS" id="PR00862">
    <property type="entry name" value="PROLIGOPTASE"/>
</dbReference>
<evidence type="ECO:0000313" key="10">
    <source>
        <dbReference type="EMBL" id="QDU91063.1"/>
    </source>
</evidence>
<dbReference type="InterPro" id="IPR002470">
    <property type="entry name" value="Peptidase_S9A"/>
</dbReference>
<evidence type="ECO:0000313" key="11">
    <source>
        <dbReference type="Proteomes" id="UP000317429"/>
    </source>
</evidence>
<dbReference type="InterPro" id="IPR023302">
    <property type="entry name" value="Pept_S9A_N"/>
</dbReference>
<protein>
    <recommendedName>
        <fullName evidence="3">prolyl oligopeptidase</fullName>
        <ecNumber evidence="3">3.4.21.26</ecNumber>
    </recommendedName>
</protein>
<dbReference type="InterPro" id="IPR001375">
    <property type="entry name" value="Peptidase_S9_cat"/>
</dbReference>
<evidence type="ECO:0000256" key="5">
    <source>
        <dbReference type="ARBA" id="ARBA00022801"/>
    </source>
</evidence>
<comment type="similarity">
    <text evidence="2">Belongs to the peptidase S9A family.</text>
</comment>
<keyword evidence="7" id="KW-0732">Signal</keyword>
<name>A0A518DHV2_9BACT</name>
<dbReference type="EC" id="3.4.21.26" evidence="3"/>
<evidence type="ECO:0000256" key="6">
    <source>
        <dbReference type="ARBA" id="ARBA00022825"/>
    </source>
</evidence>
<dbReference type="PANTHER" id="PTHR42881:SF2">
    <property type="entry name" value="PROLYL ENDOPEPTIDASE"/>
    <property type="match status" value="1"/>
</dbReference>
<dbReference type="GO" id="GO:0070012">
    <property type="term" value="F:oligopeptidase activity"/>
    <property type="evidence" value="ECO:0007669"/>
    <property type="project" value="TreeGrafter"/>
</dbReference>
<dbReference type="Gene3D" id="3.40.50.1820">
    <property type="entry name" value="alpha/beta hydrolase"/>
    <property type="match status" value="1"/>
</dbReference>
<dbReference type="InterPro" id="IPR002471">
    <property type="entry name" value="Pept_S9_AS"/>
</dbReference>
<evidence type="ECO:0000256" key="1">
    <source>
        <dbReference type="ARBA" id="ARBA00001070"/>
    </source>
</evidence>
<feature type="domain" description="Peptidase S9 prolyl oligopeptidase catalytic" evidence="8">
    <location>
        <begin position="518"/>
        <end position="738"/>
    </location>
</feature>
<dbReference type="GO" id="GO:0006508">
    <property type="term" value="P:proteolysis"/>
    <property type="evidence" value="ECO:0007669"/>
    <property type="project" value="UniProtKB-KW"/>
</dbReference>
<keyword evidence="4" id="KW-0645">Protease</keyword>
<dbReference type="GO" id="GO:0005829">
    <property type="term" value="C:cytosol"/>
    <property type="evidence" value="ECO:0007669"/>
    <property type="project" value="TreeGrafter"/>
</dbReference>
<keyword evidence="6" id="KW-0720">Serine protease</keyword>
<keyword evidence="11" id="KW-1185">Reference proteome</keyword>
<dbReference type="GO" id="GO:0004252">
    <property type="term" value="F:serine-type endopeptidase activity"/>
    <property type="evidence" value="ECO:0007669"/>
    <property type="project" value="UniProtKB-EC"/>
</dbReference>
<dbReference type="OrthoDB" id="9801421at2"/>
<dbReference type="Pfam" id="PF02897">
    <property type="entry name" value="Peptidase_S9_N"/>
    <property type="match status" value="1"/>
</dbReference>